<dbReference type="PATRIC" id="fig|451.8.peg.2249"/>
<evidence type="ECO:0000313" key="5">
    <source>
        <dbReference type="Proteomes" id="UP000182998"/>
    </source>
</evidence>
<reference evidence="2" key="1">
    <citation type="submission" date="2014-09" db="EMBL/GenBank/DDBJ databases">
        <authorList>
            <person name="GOMEZ-VALERO Laura"/>
        </authorList>
    </citation>
    <scope>NUCLEOTIDE SEQUENCE</scope>
    <source>
        <strain evidence="2">ATCC33218</strain>
    </source>
</reference>
<dbReference type="HOGENOM" id="CLU_170800_0_0_6"/>
<evidence type="ECO:0000313" key="3">
    <source>
        <dbReference type="EMBL" id="SCY69898.1"/>
    </source>
</evidence>
<evidence type="ECO:0000313" key="2">
    <source>
        <dbReference type="EMBL" id="CEG60978.1"/>
    </source>
</evidence>
<reference evidence="3 5" key="3">
    <citation type="submission" date="2016-10" db="EMBL/GenBank/DDBJ databases">
        <authorList>
            <person name="Varghese N."/>
            <person name="Submissions S."/>
        </authorList>
    </citation>
    <scope>NUCLEOTIDE SEQUENCE [LARGE SCALE GENOMIC DNA]</scope>
    <source>
        <strain evidence="3 5">ATCC 33218</strain>
    </source>
</reference>
<dbReference type="Proteomes" id="UP000182998">
    <property type="component" value="Unassembled WGS sequence"/>
</dbReference>
<dbReference type="OrthoDB" id="7066390at2"/>
<protein>
    <submittedName>
        <fullName evidence="2">Putative phage associated protein</fullName>
    </submittedName>
</protein>
<sequence length="100" mass="11498">MKSYNHEWVIVRTYSAGVFFGQIESRDGQEVVLKNARRLWYWDGAASLSQLAMEGVKRPQNCKFPCAVDRIELLEAIEIINTTVQAKKSIDEVPIWKVNL</sequence>
<reference evidence="4" key="2">
    <citation type="submission" date="2014-09" db="EMBL/GenBank/DDBJ databases">
        <authorList>
            <person name="Gomez-Valero L."/>
        </authorList>
    </citation>
    <scope>NUCLEOTIDE SEQUENCE [LARGE SCALE GENOMIC DNA]</scope>
    <source>
        <strain evidence="4">ATCC33218</strain>
    </source>
</reference>
<dbReference type="KEGG" id="tmc:LMI_1682"/>
<evidence type="ECO:0000313" key="4">
    <source>
        <dbReference type="Proteomes" id="UP000032414"/>
    </source>
</evidence>
<evidence type="ECO:0000259" key="1">
    <source>
        <dbReference type="Pfam" id="PF22253"/>
    </source>
</evidence>
<dbReference type="EMBL" id="LN614830">
    <property type="protein sequence ID" value="CEG60978.1"/>
    <property type="molecule type" value="Genomic_DNA"/>
</dbReference>
<name>A0A098GES5_LEGMI</name>
<dbReference type="InterPro" id="IPR054226">
    <property type="entry name" value="DUF6948"/>
</dbReference>
<accession>A0A098GES5</accession>
<dbReference type="Pfam" id="PF22253">
    <property type="entry name" value="DUF6948"/>
    <property type="match status" value="1"/>
</dbReference>
<dbReference type="EMBL" id="FMVN01000014">
    <property type="protein sequence ID" value="SCY69898.1"/>
    <property type="molecule type" value="Genomic_DNA"/>
</dbReference>
<proteinExistence type="predicted"/>
<keyword evidence="5" id="KW-1185">Reference proteome</keyword>
<dbReference type="RefSeq" id="WP_045099301.1">
    <property type="nucleotide sequence ID" value="NZ_FMVN01000014.1"/>
</dbReference>
<gene>
    <name evidence="2" type="ORF">LMI_1682</name>
    <name evidence="3" type="ORF">SAMN02982997_02549</name>
</gene>
<feature type="domain" description="DUF6948" evidence="1">
    <location>
        <begin position="8"/>
        <end position="90"/>
    </location>
</feature>
<dbReference type="AlphaFoldDB" id="A0A098GES5"/>
<dbReference type="Proteomes" id="UP000032414">
    <property type="component" value="Chromosome I"/>
</dbReference>
<organism evidence="2 4">
    <name type="scientific">Legionella micdadei</name>
    <name type="common">Tatlockia micdadei</name>
    <dbReference type="NCBI Taxonomy" id="451"/>
    <lineage>
        <taxon>Bacteria</taxon>
        <taxon>Pseudomonadati</taxon>
        <taxon>Pseudomonadota</taxon>
        <taxon>Gammaproteobacteria</taxon>
        <taxon>Legionellales</taxon>
        <taxon>Legionellaceae</taxon>
        <taxon>Legionella</taxon>
    </lineage>
</organism>